<dbReference type="CDD" id="cd00303">
    <property type="entry name" value="retropepsin_like"/>
    <property type="match status" value="1"/>
</dbReference>
<evidence type="ECO:0000256" key="1">
    <source>
        <dbReference type="ARBA" id="ARBA00010879"/>
    </source>
</evidence>
<keyword evidence="4" id="KW-0548">Nucleotidyltransferase</keyword>
<evidence type="ECO:0000256" key="4">
    <source>
        <dbReference type="ARBA" id="ARBA00022695"/>
    </source>
</evidence>
<dbReference type="AlphaFoldDB" id="A0A401PMK3"/>
<dbReference type="Gene3D" id="3.10.10.10">
    <property type="entry name" value="HIV Type 1 Reverse Transcriptase, subunit A, domain 1"/>
    <property type="match status" value="1"/>
</dbReference>
<evidence type="ECO:0000256" key="6">
    <source>
        <dbReference type="ARBA" id="ARBA00022759"/>
    </source>
</evidence>
<dbReference type="CDD" id="cd01647">
    <property type="entry name" value="RT_LTR"/>
    <property type="match status" value="1"/>
</dbReference>
<dbReference type="STRING" id="75743.A0A401PMK3"/>
<dbReference type="OMA" id="RINGHMA"/>
<dbReference type="GO" id="GO:0016779">
    <property type="term" value="F:nucleotidyltransferase activity"/>
    <property type="evidence" value="ECO:0007669"/>
    <property type="project" value="UniProtKB-KW"/>
</dbReference>
<comment type="similarity">
    <text evidence="1">Belongs to the beta type-B retroviral polymerase family. HERV class-II K(HML-2) pol subfamily.</text>
</comment>
<evidence type="ECO:0000256" key="3">
    <source>
        <dbReference type="ARBA" id="ARBA00022679"/>
    </source>
</evidence>
<feature type="domain" description="Reverse transcriptase" evidence="7">
    <location>
        <begin position="129"/>
        <end position="329"/>
    </location>
</feature>
<dbReference type="InterPro" id="IPR043128">
    <property type="entry name" value="Rev_trsase/Diguanyl_cyclase"/>
</dbReference>
<dbReference type="Gene3D" id="2.40.70.10">
    <property type="entry name" value="Acid Proteases"/>
    <property type="match status" value="1"/>
</dbReference>
<dbReference type="EC" id="3.1.26.4" evidence="2"/>
<dbReference type="Pfam" id="PF00078">
    <property type="entry name" value="RVT_1"/>
    <property type="match status" value="1"/>
</dbReference>
<dbReference type="SUPFAM" id="SSF50630">
    <property type="entry name" value="Acid proteases"/>
    <property type="match status" value="1"/>
</dbReference>
<keyword evidence="3" id="KW-0808">Transferase</keyword>
<dbReference type="Gene3D" id="3.30.70.270">
    <property type="match status" value="1"/>
</dbReference>
<dbReference type="PROSITE" id="PS50878">
    <property type="entry name" value="RT_POL"/>
    <property type="match status" value="1"/>
</dbReference>
<dbReference type="SUPFAM" id="SSF56672">
    <property type="entry name" value="DNA/RNA polymerases"/>
    <property type="match status" value="1"/>
</dbReference>
<dbReference type="OrthoDB" id="775972at2759"/>
<keyword evidence="6" id="KW-0255">Endonuclease</keyword>
<proteinExistence type="inferred from homology"/>
<evidence type="ECO:0000313" key="8">
    <source>
        <dbReference type="EMBL" id="GCB74333.1"/>
    </source>
</evidence>
<dbReference type="InterPro" id="IPR000477">
    <property type="entry name" value="RT_dom"/>
</dbReference>
<evidence type="ECO:0000259" key="7">
    <source>
        <dbReference type="PROSITE" id="PS50878"/>
    </source>
</evidence>
<protein>
    <recommendedName>
        <fullName evidence="2">ribonuclease H</fullName>
        <ecNumber evidence="2">3.1.26.4</ecNumber>
    </recommendedName>
</protein>
<organism evidence="8 9">
    <name type="scientific">Scyliorhinus torazame</name>
    <name type="common">Cloudy catshark</name>
    <name type="synonym">Catulus torazame</name>
    <dbReference type="NCBI Taxonomy" id="75743"/>
    <lineage>
        <taxon>Eukaryota</taxon>
        <taxon>Metazoa</taxon>
        <taxon>Chordata</taxon>
        <taxon>Craniata</taxon>
        <taxon>Vertebrata</taxon>
        <taxon>Chondrichthyes</taxon>
        <taxon>Elasmobranchii</taxon>
        <taxon>Galeomorphii</taxon>
        <taxon>Galeoidea</taxon>
        <taxon>Carcharhiniformes</taxon>
        <taxon>Scyliorhinidae</taxon>
        <taxon>Scyliorhinus</taxon>
    </lineage>
</organism>
<keyword evidence="5" id="KW-0540">Nuclease</keyword>
<evidence type="ECO:0000313" key="9">
    <source>
        <dbReference type="Proteomes" id="UP000288216"/>
    </source>
</evidence>
<dbReference type="PANTHER" id="PTHR37984:SF5">
    <property type="entry name" value="PROTEIN NYNRIN-LIKE"/>
    <property type="match status" value="1"/>
</dbReference>
<name>A0A401PMK3_SCYTO</name>
<dbReference type="InterPro" id="IPR021109">
    <property type="entry name" value="Peptidase_aspartic_dom_sf"/>
</dbReference>
<sequence>MKIDGHEISCLLDSGSTESFIHPDTVRRCSLAVHPANQRISLASGSHSVAIRGYCIATLTIQGVEFTGFCLYVLPLLLGLDFQCNLQSLTLKFSGPLPPLTVCSLATLKVDPPSLFANLTPDCTPVTTRSRRSGAQDRIFIRSKVQRLLREGIIEASNSPWRAQVVVVKTGEKHRMRNSQTINRYTQLDAYPLPRISDMVNQIVQYRVFSTVDLKSAYHQFPIRKADRPYTAFEADGRLYHFLRVPFGVTNGISVFQREMDRMVDQYGLLATFPYLDNVTISGHDQQNHDANLAKFLRTATLFNLTYNKEKCVFSTNRLAILSYVGQNGVLRPDADRMRPLMELPHCPKALKRCLGFFSYYAQ</sequence>
<keyword evidence="6" id="KW-0378">Hydrolase</keyword>
<comment type="caution">
    <text evidence="8">The sequence shown here is derived from an EMBL/GenBank/DDBJ whole genome shotgun (WGS) entry which is preliminary data.</text>
</comment>
<dbReference type="Proteomes" id="UP000288216">
    <property type="component" value="Unassembled WGS sequence"/>
</dbReference>
<gene>
    <name evidence="8" type="ORF">scyTo_0003422</name>
</gene>
<dbReference type="Pfam" id="PF13650">
    <property type="entry name" value="Asp_protease_2"/>
    <property type="match status" value="1"/>
</dbReference>
<dbReference type="InterPro" id="IPR043502">
    <property type="entry name" value="DNA/RNA_pol_sf"/>
</dbReference>
<evidence type="ECO:0000256" key="5">
    <source>
        <dbReference type="ARBA" id="ARBA00022722"/>
    </source>
</evidence>
<dbReference type="InterPro" id="IPR050951">
    <property type="entry name" value="Retrovirus_Pol_polyprotein"/>
</dbReference>
<reference evidence="8 9" key="1">
    <citation type="journal article" date="2018" name="Nat. Ecol. Evol.">
        <title>Shark genomes provide insights into elasmobranch evolution and the origin of vertebrates.</title>
        <authorList>
            <person name="Hara Y"/>
            <person name="Yamaguchi K"/>
            <person name="Onimaru K"/>
            <person name="Kadota M"/>
            <person name="Koyanagi M"/>
            <person name="Keeley SD"/>
            <person name="Tatsumi K"/>
            <person name="Tanaka K"/>
            <person name="Motone F"/>
            <person name="Kageyama Y"/>
            <person name="Nozu R"/>
            <person name="Adachi N"/>
            <person name="Nishimura O"/>
            <person name="Nakagawa R"/>
            <person name="Tanegashima C"/>
            <person name="Kiyatake I"/>
            <person name="Matsumoto R"/>
            <person name="Murakumo K"/>
            <person name="Nishida K"/>
            <person name="Terakita A"/>
            <person name="Kuratani S"/>
            <person name="Sato K"/>
            <person name="Hyodo S Kuraku.S."/>
        </authorList>
    </citation>
    <scope>NUCLEOTIDE SEQUENCE [LARGE SCALE GENOMIC DNA]</scope>
</reference>
<keyword evidence="9" id="KW-1185">Reference proteome</keyword>
<evidence type="ECO:0000256" key="2">
    <source>
        <dbReference type="ARBA" id="ARBA00012180"/>
    </source>
</evidence>
<dbReference type="PANTHER" id="PTHR37984">
    <property type="entry name" value="PROTEIN CBG26694"/>
    <property type="match status" value="1"/>
</dbReference>
<dbReference type="EMBL" id="BFAA01000923">
    <property type="protein sequence ID" value="GCB74333.1"/>
    <property type="molecule type" value="Genomic_DNA"/>
</dbReference>
<accession>A0A401PMK3</accession>
<dbReference type="GO" id="GO:0004523">
    <property type="term" value="F:RNA-DNA hybrid ribonuclease activity"/>
    <property type="evidence" value="ECO:0007669"/>
    <property type="project" value="UniProtKB-EC"/>
</dbReference>